<organism evidence="1 2">
    <name type="scientific">Dentiscutata erythropus</name>
    <dbReference type="NCBI Taxonomy" id="1348616"/>
    <lineage>
        <taxon>Eukaryota</taxon>
        <taxon>Fungi</taxon>
        <taxon>Fungi incertae sedis</taxon>
        <taxon>Mucoromycota</taxon>
        <taxon>Glomeromycotina</taxon>
        <taxon>Glomeromycetes</taxon>
        <taxon>Diversisporales</taxon>
        <taxon>Gigasporaceae</taxon>
        <taxon>Dentiscutata</taxon>
    </lineage>
</organism>
<feature type="non-terminal residue" evidence="1">
    <location>
        <position position="1"/>
    </location>
</feature>
<comment type="caution">
    <text evidence="1">The sequence shown here is derived from an EMBL/GenBank/DDBJ whole genome shotgun (WGS) entry which is preliminary data.</text>
</comment>
<accession>A0A9N9C217</accession>
<dbReference type="Proteomes" id="UP000789405">
    <property type="component" value="Unassembled WGS sequence"/>
</dbReference>
<dbReference type="OrthoDB" id="3762657at2759"/>
<proteinExistence type="predicted"/>
<sequence length="81" mass="9023">LITINTFSEGIPFKDFIFYGKNSFQISCIGNSGCPVFSYLQNLKTMRLSGIHIQSDGDFSELLPLNIILSKGELELVKPSH</sequence>
<evidence type="ECO:0000313" key="2">
    <source>
        <dbReference type="Proteomes" id="UP000789405"/>
    </source>
</evidence>
<dbReference type="AlphaFoldDB" id="A0A9N9C217"/>
<evidence type="ECO:0000313" key="1">
    <source>
        <dbReference type="EMBL" id="CAG8587963.1"/>
    </source>
</evidence>
<reference evidence="1" key="1">
    <citation type="submission" date="2021-06" db="EMBL/GenBank/DDBJ databases">
        <authorList>
            <person name="Kallberg Y."/>
            <person name="Tangrot J."/>
            <person name="Rosling A."/>
        </authorList>
    </citation>
    <scope>NUCLEOTIDE SEQUENCE</scope>
    <source>
        <strain evidence="1">MA453B</strain>
    </source>
</reference>
<gene>
    <name evidence="1" type="ORF">DERYTH_LOCUS7017</name>
</gene>
<protein>
    <submittedName>
        <fullName evidence="1">7574_t:CDS:1</fullName>
    </submittedName>
</protein>
<name>A0A9N9C217_9GLOM</name>
<keyword evidence="2" id="KW-1185">Reference proteome</keyword>
<dbReference type="EMBL" id="CAJVPY010003301">
    <property type="protein sequence ID" value="CAG8587963.1"/>
    <property type="molecule type" value="Genomic_DNA"/>
</dbReference>